<sequence length="186" mass="21196">MSTTVLFIHSAGPQGANQGSSNLIAYLEKALKHDFNFVYPNMPSPEQPAYLEWKKQVENELHSLTGEVILVGHSLGGSVLLKYLSEESYTAKITGLFVIAAPYWGMDENWQLKDFVLQNDFEQHFKDVPQLFLYHSRDEEIVPFAHHLAYAKKLPQAQKRQLEGTQHLFHNGLPELLQDIKSLSMT</sequence>
<dbReference type="PANTHER" id="PTHR15394">
    <property type="entry name" value="SERINE HYDROLASE RBBP9"/>
    <property type="match status" value="1"/>
</dbReference>
<keyword evidence="2" id="KW-1185">Reference proteome</keyword>
<dbReference type="Pfam" id="PF06821">
    <property type="entry name" value="Ser_hydrolase"/>
    <property type="match status" value="1"/>
</dbReference>
<organism evidence="1 2">
    <name type="scientific">Oceanobacillus limi</name>
    <dbReference type="NCBI Taxonomy" id="930131"/>
    <lineage>
        <taxon>Bacteria</taxon>
        <taxon>Bacillati</taxon>
        <taxon>Bacillota</taxon>
        <taxon>Bacilli</taxon>
        <taxon>Bacillales</taxon>
        <taxon>Bacillaceae</taxon>
        <taxon>Oceanobacillus</taxon>
    </lineage>
</organism>
<reference evidence="1 2" key="1">
    <citation type="submission" date="2016-10" db="EMBL/GenBank/DDBJ databases">
        <authorList>
            <person name="de Groot N.N."/>
        </authorList>
    </citation>
    <scope>NUCLEOTIDE SEQUENCE [LARGE SCALE GENOMIC DNA]</scope>
    <source>
        <strain evidence="1 2">IBRC-M 10780</strain>
    </source>
</reference>
<gene>
    <name evidence="1" type="ORF">SAMN05216389_11832</name>
</gene>
<protein>
    <recommendedName>
        <fullName evidence="3">Serine hydrolase family protein</fullName>
    </recommendedName>
</protein>
<dbReference type="InterPro" id="IPR010662">
    <property type="entry name" value="RBBP9/YdeN"/>
</dbReference>
<proteinExistence type="predicted"/>
<dbReference type="InterPro" id="IPR029058">
    <property type="entry name" value="AB_hydrolase_fold"/>
</dbReference>
<dbReference type="AlphaFoldDB" id="A0A1I0FZV5"/>
<dbReference type="STRING" id="930131.SAMN05216389_11832"/>
<dbReference type="PANTHER" id="PTHR15394:SF3">
    <property type="entry name" value="SERINE HYDROLASE RBBP9"/>
    <property type="match status" value="1"/>
</dbReference>
<evidence type="ECO:0008006" key="3">
    <source>
        <dbReference type="Google" id="ProtNLM"/>
    </source>
</evidence>
<dbReference type="EMBL" id="FOHE01000018">
    <property type="protein sequence ID" value="SET64086.1"/>
    <property type="molecule type" value="Genomic_DNA"/>
</dbReference>
<evidence type="ECO:0000313" key="2">
    <source>
        <dbReference type="Proteomes" id="UP000198618"/>
    </source>
</evidence>
<dbReference type="GO" id="GO:0016787">
    <property type="term" value="F:hydrolase activity"/>
    <property type="evidence" value="ECO:0007669"/>
    <property type="project" value="InterPro"/>
</dbReference>
<dbReference type="OrthoDB" id="9804993at2"/>
<accession>A0A1I0FZV5</accession>
<dbReference type="Gene3D" id="3.40.50.1820">
    <property type="entry name" value="alpha/beta hydrolase"/>
    <property type="match status" value="1"/>
</dbReference>
<name>A0A1I0FZV5_9BACI</name>
<dbReference type="SUPFAM" id="SSF53474">
    <property type="entry name" value="alpha/beta-Hydrolases"/>
    <property type="match status" value="1"/>
</dbReference>
<evidence type="ECO:0000313" key="1">
    <source>
        <dbReference type="EMBL" id="SET64086.1"/>
    </source>
</evidence>
<dbReference type="Proteomes" id="UP000198618">
    <property type="component" value="Unassembled WGS sequence"/>
</dbReference>